<comment type="similarity">
    <text evidence="4">Belongs to the BPG-independent phosphoglycerate mutase family. A-PGAM subfamily.</text>
</comment>
<dbReference type="CDD" id="cd16011">
    <property type="entry name" value="iPGM_like"/>
    <property type="match status" value="1"/>
</dbReference>
<dbReference type="InterPro" id="IPR017850">
    <property type="entry name" value="Alkaline_phosphatase_core_sf"/>
</dbReference>
<dbReference type="Proteomes" id="UP000614424">
    <property type="component" value="Unassembled WGS sequence"/>
</dbReference>
<organism evidence="8 9">
    <name type="scientific">Candidatus Desulfobia pelagia</name>
    <dbReference type="NCBI Taxonomy" id="2841692"/>
    <lineage>
        <taxon>Bacteria</taxon>
        <taxon>Pseudomonadati</taxon>
        <taxon>Thermodesulfobacteriota</taxon>
        <taxon>Desulfobulbia</taxon>
        <taxon>Desulfobulbales</taxon>
        <taxon>Desulfobulbaceae</taxon>
        <taxon>Candidatus Desulfobia</taxon>
    </lineage>
</organism>
<comment type="function">
    <text evidence="2">Catalyzes the interconversion of 2-phosphoglycerate and 3-phosphoglycerate.</text>
</comment>
<dbReference type="NCBIfam" id="TIGR02535">
    <property type="entry name" value="hyp_Hser_kinase"/>
    <property type="match status" value="1"/>
</dbReference>
<dbReference type="InterPro" id="IPR004456">
    <property type="entry name" value="Pglycerate_mutase_ApgM"/>
</dbReference>
<comment type="catalytic activity">
    <reaction evidence="1">
        <text>(2R)-2-phosphoglycerate = (2R)-3-phosphoglycerate</text>
        <dbReference type="Rhea" id="RHEA:15901"/>
        <dbReference type="ChEBI" id="CHEBI:58272"/>
        <dbReference type="ChEBI" id="CHEBI:58289"/>
        <dbReference type="EC" id="5.4.2.12"/>
    </reaction>
</comment>
<dbReference type="NCBIfam" id="TIGR00306">
    <property type="entry name" value="apgM"/>
    <property type="match status" value="1"/>
</dbReference>
<dbReference type="GO" id="GO:0006096">
    <property type="term" value="P:glycolytic process"/>
    <property type="evidence" value="ECO:0007669"/>
    <property type="project" value="UniProtKB-KW"/>
</dbReference>
<comment type="caution">
    <text evidence="8">The sequence shown here is derived from an EMBL/GenBank/DDBJ whole genome shotgun (WGS) entry which is preliminary data.</text>
</comment>
<feature type="domain" description="Metalloenzyme" evidence="7">
    <location>
        <begin position="7"/>
        <end position="369"/>
    </location>
</feature>
<evidence type="ECO:0000313" key="9">
    <source>
        <dbReference type="Proteomes" id="UP000614424"/>
    </source>
</evidence>
<comment type="pathway">
    <text evidence="3">Carbohydrate degradation.</text>
</comment>
<evidence type="ECO:0000256" key="6">
    <source>
        <dbReference type="ARBA" id="ARBA00023235"/>
    </source>
</evidence>
<evidence type="ECO:0000313" key="8">
    <source>
        <dbReference type="EMBL" id="MBC8318664.1"/>
    </source>
</evidence>
<evidence type="ECO:0000256" key="3">
    <source>
        <dbReference type="ARBA" id="ARBA00004921"/>
    </source>
</evidence>
<dbReference type="InterPro" id="IPR006124">
    <property type="entry name" value="Metalloenzyme"/>
</dbReference>
<keyword evidence="5" id="KW-0324">Glycolysis</keyword>
<sequence length="404" mass="44176">MKKSKRKIIILVGDGMGDYPIAELDNRTPLEAAYTPAMDYISSHGVLGKLQTVPQGFPPGSDVANLSLLGYRPEDIYTGRSPLEAASLGVDLQEGEIAFRCNLVTLEGEALSLKMVDYSGGHVSTDEARELIAALASRLNDDSLKLYPGISYRHLLVYSKDVAGLITAPPHDYTGKDVSAFWNGYNHVPDLMAFMEKSREILKDHPVNKRRLEAGKLAANGTWLWGEGKAPDMMTLQERYGLTGSLISAVDLLKGIGAYAGMEIVDVPGATGYLDTNYQGKVDAALHAINSKDVVLVHVEAPDETGHQGDLKNKIRAIEEFDQKIVQPILDGMPEDKDFRVVVCMDHFTPLSLRTHTTDAVPVAVYDSRDGEKNSGLAYNEKNGAAAKLEFKNGEEFFQYVIGE</sequence>
<evidence type="ECO:0000259" key="7">
    <source>
        <dbReference type="Pfam" id="PF01676"/>
    </source>
</evidence>
<proteinExistence type="inferred from homology"/>
<dbReference type="PANTHER" id="PTHR31209">
    <property type="entry name" value="COFACTOR-INDEPENDENT PHOSPHOGLYCERATE MUTASE"/>
    <property type="match status" value="1"/>
</dbReference>
<dbReference type="SUPFAM" id="SSF53649">
    <property type="entry name" value="Alkaline phosphatase-like"/>
    <property type="match status" value="1"/>
</dbReference>
<dbReference type="EMBL" id="JACNJZ010000174">
    <property type="protein sequence ID" value="MBC8318664.1"/>
    <property type="molecule type" value="Genomic_DNA"/>
</dbReference>
<gene>
    <name evidence="8" type="ORF">H8E41_12235</name>
</gene>
<dbReference type="NCBIfam" id="NF003242">
    <property type="entry name" value="PRK04200.1"/>
    <property type="match status" value="1"/>
</dbReference>
<name>A0A8J6TD03_9BACT</name>
<dbReference type="GO" id="GO:0004619">
    <property type="term" value="F:phosphoglycerate mutase activity"/>
    <property type="evidence" value="ECO:0007669"/>
    <property type="project" value="UniProtKB-EC"/>
</dbReference>
<evidence type="ECO:0000256" key="2">
    <source>
        <dbReference type="ARBA" id="ARBA00002315"/>
    </source>
</evidence>
<dbReference type="InterPro" id="IPR023665">
    <property type="entry name" value="ApgAM_prokaryotes"/>
</dbReference>
<dbReference type="PIRSF" id="PIRSF006392">
    <property type="entry name" value="IPGAM_arch"/>
    <property type="match status" value="1"/>
</dbReference>
<evidence type="ECO:0000256" key="5">
    <source>
        <dbReference type="ARBA" id="ARBA00023152"/>
    </source>
</evidence>
<dbReference type="AlphaFoldDB" id="A0A8J6TD03"/>
<dbReference type="Gene3D" id="3.40.720.10">
    <property type="entry name" value="Alkaline Phosphatase, subunit A"/>
    <property type="match status" value="2"/>
</dbReference>
<dbReference type="GO" id="GO:0046872">
    <property type="term" value="F:metal ion binding"/>
    <property type="evidence" value="ECO:0007669"/>
    <property type="project" value="InterPro"/>
</dbReference>
<evidence type="ECO:0000256" key="1">
    <source>
        <dbReference type="ARBA" id="ARBA00000370"/>
    </source>
</evidence>
<accession>A0A8J6TD03</accession>
<dbReference type="Pfam" id="PF01676">
    <property type="entry name" value="Metalloenzyme"/>
    <property type="match status" value="1"/>
</dbReference>
<dbReference type="EC" id="5.4.2.12" evidence="8"/>
<protein>
    <submittedName>
        <fullName evidence="8">Cofactor-independent phosphoglycerate mutase</fullName>
        <ecNumber evidence="8">5.4.2.12</ecNumber>
    </submittedName>
</protein>
<dbReference type="Pfam" id="PF10143">
    <property type="entry name" value="PhosphMutase"/>
    <property type="match status" value="1"/>
</dbReference>
<evidence type="ECO:0000256" key="4">
    <source>
        <dbReference type="ARBA" id="ARBA00005524"/>
    </source>
</evidence>
<reference evidence="8 9" key="1">
    <citation type="submission" date="2020-08" db="EMBL/GenBank/DDBJ databases">
        <title>Bridging the membrane lipid divide: bacteria of the FCB group superphylum have the potential to synthesize archaeal ether lipids.</title>
        <authorList>
            <person name="Villanueva L."/>
            <person name="Von Meijenfeldt F.A.B."/>
            <person name="Westbye A.B."/>
            <person name="Yadav S."/>
            <person name="Hopmans E.C."/>
            <person name="Dutilh B.E."/>
            <person name="Sinninghe Damste J.S."/>
        </authorList>
    </citation>
    <scope>NUCLEOTIDE SEQUENCE [LARGE SCALE GENOMIC DNA]</scope>
    <source>
        <strain evidence="8">NIOZ-UU47</strain>
    </source>
</reference>
<dbReference type="PANTHER" id="PTHR31209:SF4">
    <property type="entry name" value="2,3-BISPHOSPHOGLYCERATE-INDEPENDENT PHOSPHOGLYCERATE MUTASE"/>
    <property type="match status" value="1"/>
</dbReference>
<keyword evidence="6 8" id="KW-0413">Isomerase</keyword>